<feature type="region of interest" description="Disordered" evidence="1">
    <location>
        <begin position="30"/>
        <end position="170"/>
    </location>
</feature>
<feature type="compositionally biased region" description="Acidic residues" evidence="1">
    <location>
        <begin position="148"/>
        <end position="160"/>
    </location>
</feature>
<dbReference type="VEuPathDB" id="FungiDB:PSTT_14414"/>
<evidence type="ECO:0000313" key="3">
    <source>
        <dbReference type="EMBL" id="POV98465.1"/>
    </source>
</evidence>
<evidence type="ECO:0000259" key="2">
    <source>
        <dbReference type="Pfam" id="PF05699"/>
    </source>
</evidence>
<dbReference type="SUPFAM" id="SSF53098">
    <property type="entry name" value="Ribonuclease H-like"/>
    <property type="match status" value="1"/>
</dbReference>
<reference evidence="3" key="1">
    <citation type="submission" date="2017-12" db="EMBL/GenBank/DDBJ databases">
        <title>Gene loss provides genomic basis for host adaptation in cereal stripe rust fungi.</title>
        <authorList>
            <person name="Xia C."/>
        </authorList>
    </citation>
    <scope>NUCLEOTIDE SEQUENCE [LARGE SCALE GENOMIC DNA]</scope>
    <source>
        <strain evidence="3">93-210</strain>
    </source>
</reference>
<feature type="compositionally biased region" description="Acidic residues" evidence="1">
    <location>
        <begin position="580"/>
        <end position="591"/>
    </location>
</feature>
<accession>A0A2S4UMD2</accession>
<gene>
    <name evidence="3" type="ORF">PSTT_14414</name>
</gene>
<evidence type="ECO:0000256" key="1">
    <source>
        <dbReference type="SAM" id="MobiDB-lite"/>
    </source>
</evidence>
<name>A0A2S4UMD2_9BASI</name>
<protein>
    <recommendedName>
        <fullName evidence="2">HAT C-terminal dimerisation domain-containing protein</fullName>
    </recommendedName>
</protein>
<dbReference type="InterPro" id="IPR008906">
    <property type="entry name" value="HATC_C_dom"/>
</dbReference>
<feature type="region of interest" description="Disordered" evidence="1">
    <location>
        <begin position="558"/>
        <end position="608"/>
    </location>
</feature>
<sequence>MGALALLGIFNPSTQSSLLVQLQALSLMAPESQPSDLPHPEPTEGEAGNATDQSEPQPRRSRRASSIVVQPNMVQPSADSRVKIARPANQKRAAEPSSDGGSVRSEVSAQAKTKRKPNKKKRRQSKTKPTVKANQASVANSVVNPDGEPYDYDQDSDDASIEIAPKNDKKKKEAEYIKVLQYFEAPVWKEGDAPGSTLNYQCKWCKGTYCAQVSSRGNLKIHRDGSSQADKNPHGCPNRNQAKLAGVELPPSVSEQIAVAARAKTLAGTQTSITSFVRVQPAFANRVLNQLLMLWQIRQALPWTRIEDPYLRAAFQFANQKAVLYGRRWSADESKKLYNVLKAHVFQELDDLDTRFTLIHDVWTTKGNRFAFIGAAAAYVNKDWEYVVRHLTLKMIPWKHAGHLLARPIAALLKKKKLYKKISISIYQFDSCSCADHVFFPGIYMLAQTTDSGSNNNTMASEMYELLNDSDSTHATDALAWDPTTMHIRCVTHKLALTVNAGLKALSLKTLPPGKEKESVLGFFPVLGRVTEENEAELPEQIYPVPDIQVVEQVHEVEDNTDSDYGNADDEGLNAGRESADDDPDSADENPDTLSNPRVPRAAAGKHIKSTRLRELTEKLDTVIKQITRSAAQRANFTRTAQALNLKVSPLIAGYGIRWNIKYQSYKKAVDAREVIDRILKDDQEHNGAGIFADVFFSPREWKEIDNLNQELRVFVELTSEMEGNSATGTHVIPTYLQLKESLTNKITRALEKDSLYPMYHAMQRRVDKYLTEAMQCNTLVISTIMHPCYRMHIFELAYGDDSYEVKAVTTIAKPAELEPKSLLGRLASKNVSQPMAQDDEIEAYLKAVLNFKEEDLQHKTTPLKWWKANQQTYPTLATLARAYLGATGSSCAVKRLFSAASDVCSSRRGSLLPSTMSHCVSSLMWLREDVPLNGDFAEAGKALKSLIPSKKSAT</sequence>
<organism evidence="3 4">
    <name type="scientific">Puccinia striiformis</name>
    <dbReference type="NCBI Taxonomy" id="27350"/>
    <lineage>
        <taxon>Eukaryota</taxon>
        <taxon>Fungi</taxon>
        <taxon>Dikarya</taxon>
        <taxon>Basidiomycota</taxon>
        <taxon>Pucciniomycotina</taxon>
        <taxon>Pucciniomycetes</taxon>
        <taxon>Pucciniales</taxon>
        <taxon>Pucciniaceae</taxon>
        <taxon>Puccinia</taxon>
    </lineage>
</organism>
<dbReference type="AlphaFoldDB" id="A0A2S4UMD2"/>
<keyword evidence="4" id="KW-1185">Reference proteome</keyword>
<dbReference type="PANTHER" id="PTHR47501:SF5">
    <property type="entry name" value="HAT C-TERMINAL DIMERISATION DOMAIN-CONTAINING PROTEIN"/>
    <property type="match status" value="1"/>
</dbReference>
<feature type="compositionally biased region" description="Polar residues" evidence="1">
    <location>
        <begin position="132"/>
        <end position="143"/>
    </location>
</feature>
<feature type="domain" description="HAT C-terminal dimerisation" evidence="2">
    <location>
        <begin position="842"/>
        <end position="924"/>
    </location>
</feature>
<dbReference type="EMBL" id="PKSL01000226">
    <property type="protein sequence ID" value="POV98465.1"/>
    <property type="molecule type" value="Genomic_DNA"/>
</dbReference>
<comment type="caution">
    <text evidence="3">The sequence shown here is derived from an EMBL/GenBank/DDBJ whole genome shotgun (WGS) entry which is preliminary data.</text>
</comment>
<feature type="compositionally biased region" description="Acidic residues" evidence="1">
    <location>
        <begin position="559"/>
        <end position="572"/>
    </location>
</feature>
<evidence type="ECO:0000313" key="4">
    <source>
        <dbReference type="Proteomes" id="UP000239156"/>
    </source>
</evidence>
<dbReference type="PANTHER" id="PTHR47501">
    <property type="entry name" value="TRANSPOSASE-RELATED"/>
    <property type="match status" value="1"/>
</dbReference>
<dbReference type="InterPro" id="IPR012337">
    <property type="entry name" value="RNaseH-like_sf"/>
</dbReference>
<feature type="compositionally biased region" description="Basic residues" evidence="1">
    <location>
        <begin position="112"/>
        <end position="126"/>
    </location>
</feature>
<dbReference type="Pfam" id="PF05699">
    <property type="entry name" value="Dimer_Tnp_hAT"/>
    <property type="match status" value="1"/>
</dbReference>
<dbReference type="GO" id="GO:0046983">
    <property type="term" value="F:protein dimerization activity"/>
    <property type="evidence" value="ECO:0007669"/>
    <property type="project" value="InterPro"/>
</dbReference>
<dbReference type="Proteomes" id="UP000239156">
    <property type="component" value="Unassembled WGS sequence"/>
</dbReference>
<feature type="compositionally biased region" description="Polar residues" evidence="1">
    <location>
        <begin position="67"/>
        <end position="78"/>
    </location>
</feature>
<proteinExistence type="predicted"/>
<dbReference type="VEuPathDB" id="FungiDB:PSHT_04527"/>